<dbReference type="InterPro" id="IPR011094">
    <property type="entry name" value="Uncharacterised_LppY/LpqO"/>
</dbReference>
<reference evidence="2" key="1">
    <citation type="submission" date="2023-09" db="EMBL/GenBank/DDBJ databases">
        <title>Paenibacillus sp. chi10 Genome sequencing and assembly.</title>
        <authorList>
            <person name="Kim I."/>
        </authorList>
    </citation>
    <scope>NUCLEOTIDE SEQUENCE [LARGE SCALE GENOMIC DNA]</scope>
    <source>
        <strain evidence="2">chi10</strain>
    </source>
</reference>
<dbReference type="RefSeq" id="WP_139295348.1">
    <property type="nucleotide sequence ID" value="NZ_JAVYAA010000003.1"/>
</dbReference>
<name>A0AAJ2N9F4_9BACL</name>
<proteinExistence type="predicted"/>
<accession>A0AAJ2N9F4</accession>
<dbReference type="Proteomes" id="UP001250538">
    <property type="component" value="Unassembled WGS sequence"/>
</dbReference>
<comment type="caution">
    <text evidence="1">The sequence shown here is derived from an EMBL/GenBank/DDBJ whole genome shotgun (WGS) entry which is preliminary data.</text>
</comment>
<gene>
    <name evidence="1" type="ORF">RQP50_15175</name>
</gene>
<evidence type="ECO:0000313" key="1">
    <source>
        <dbReference type="EMBL" id="MDT8977579.1"/>
    </source>
</evidence>
<dbReference type="Pfam" id="PF07485">
    <property type="entry name" value="DUF1529"/>
    <property type="match status" value="1"/>
</dbReference>
<evidence type="ECO:0000313" key="2">
    <source>
        <dbReference type="Proteomes" id="UP001250538"/>
    </source>
</evidence>
<dbReference type="EMBL" id="JAVYAA010000003">
    <property type="protein sequence ID" value="MDT8977579.1"/>
    <property type="molecule type" value="Genomic_DNA"/>
</dbReference>
<sequence>MMSSEERLCRKFAMIIGGQPGFAGGKCVATISRQQIRAFILGKKFGVTSSFSFESLNKRTRRALCLGRVALLQKETNRFLSAIREQGILVSSVHSEWLFERPRLVYVNIEAIEKPLIFARKIRKALNLSSKQTRLAPAK</sequence>
<organism evidence="1 2">
    <name type="scientific">Paenibacillus suaedae</name>
    <dbReference type="NCBI Taxonomy" id="3077233"/>
    <lineage>
        <taxon>Bacteria</taxon>
        <taxon>Bacillati</taxon>
        <taxon>Bacillota</taxon>
        <taxon>Bacilli</taxon>
        <taxon>Bacillales</taxon>
        <taxon>Paenibacillaceae</taxon>
        <taxon>Paenibacillus</taxon>
    </lineage>
</organism>
<protein>
    <submittedName>
        <fullName evidence="1">DUF1259 domain-containing protein</fullName>
    </submittedName>
</protein>
<dbReference type="AlphaFoldDB" id="A0AAJ2N9F4"/>
<keyword evidence="2" id="KW-1185">Reference proteome</keyword>